<dbReference type="InterPro" id="IPR051010">
    <property type="entry name" value="BCAA_transport"/>
</dbReference>
<dbReference type="RefSeq" id="WP_139858846.1">
    <property type="nucleotide sequence ID" value="NZ_CAADFC020000006.1"/>
</dbReference>
<dbReference type="Proteomes" id="UP000328092">
    <property type="component" value="Unassembled WGS sequence"/>
</dbReference>
<dbReference type="Gene3D" id="3.40.50.2300">
    <property type="match status" value="2"/>
</dbReference>
<gene>
    <name evidence="5" type="ORF">CI1B_20580</name>
</gene>
<dbReference type="PROSITE" id="PS51318">
    <property type="entry name" value="TAT"/>
    <property type="match status" value="1"/>
</dbReference>
<evidence type="ECO:0000313" key="6">
    <source>
        <dbReference type="Proteomes" id="UP000328092"/>
    </source>
</evidence>
<dbReference type="InterPro" id="IPR006311">
    <property type="entry name" value="TAT_signal"/>
</dbReference>
<organism evidence="5 6">
    <name type="scientific">Bradyrhizobium ivorense</name>
    <dbReference type="NCBI Taxonomy" id="2511166"/>
    <lineage>
        <taxon>Bacteria</taxon>
        <taxon>Pseudomonadati</taxon>
        <taxon>Pseudomonadota</taxon>
        <taxon>Alphaproteobacteria</taxon>
        <taxon>Hyphomicrobiales</taxon>
        <taxon>Nitrobacteraceae</taxon>
        <taxon>Bradyrhizobium</taxon>
    </lineage>
</organism>
<keyword evidence="3" id="KW-0029">Amino-acid transport</keyword>
<dbReference type="OrthoDB" id="5794591at2"/>
<dbReference type="EMBL" id="CAADFC020000006">
    <property type="protein sequence ID" value="VIO68309.1"/>
    <property type="molecule type" value="Genomic_DNA"/>
</dbReference>
<feature type="domain" description="Leucine-binding protein" evidence="4">
    <location>
        <begin position="37"/>
        <end position="373"/>
    </location>
</feature>
<keyword evidence="3" id="KW-0813">Transport</keyword>
<dbReference type="InterPro" id="IPR028082">
    <property type="entry name" value="Peripla_BP_I"/>
</dbReference>
<dbReference type="CDD" id="cd06327">
    <property type="entry name" value="PBP1_SBP-like"/>
    <property type="match status" value="1"/>
</dbReference>
<dbReference type="AlphaFoldDB" id="A0A508SZM4"/>
<comment type="similarity">
    <text evidence="1">Belongs to the leucine-binding protein family.</text>
</comment>
<reference evidence="5" key="1">
    <citation type="submission" date="2019-02" db="EMBL/GenBank/DDBJ databases">
        <authorList>
            <person name="Pothier F.J."/>
        </authorList>
    </citation>
    <scope>NUCLEOTIDE SEQUENCE</scope>
    <source>
        <strain evidence="5">CI-1B</strain>
    </source>
</reference>
<accession>A0A508SZM4</accession>
<dbReference type="GO" id="GO:0006865">
    <property type="term" value="P:amino acid transport"/>
    <property type="evidence" value="ECO:0007669"/>
    <property type="project" value="UniProtKB-KW"/>
</dbReference>
<evidence type="ECO:0000256" key="2">
    <source>
        <dbReference type="ARBA" id="ARBA00022729"/>
    </source>
</evidence>
<dbReference type="SUPFAM" id="SSF53822">
    <property type="entry name" value="Periplasmic binding protein-like I"/>
    <property type="match status" value="1"/>
</dbReference>
<name>A0A508SZM4_9BRAD</name>
<keyword evidence="6" id="KW-1185">Reference proteome</keyword>
<evidence type="ECO:0000259" key="4">
    <source>
        <dbReference type="Pfam" id="PF13458"/>
    </source>
</evidence>
<evidence type="ECO:0000256" key="3">
    <source>
        <dbReference type="ARBA" id="ARBA00022970"/>
    </source>
</evidence>
<dbReference type="Pfam" id="PF13458">
    <property type="entry name" value="Peripla_BP_6"/>
    <property type="match status" value="1"/>
</dbReference>
<evidence type="ECO:0000313" key="5">
    <source>
        <dbReference type="EMBL" id="VIO68309.1"/>
    </source>
</evidence>
<dbReference type="PANTHER" id="PTHR30483">
    <property type="entry name" value="LEUCINE-SPECIFIC-BINDING PROTEIN"/>
    <property type="match status" value="1"/>
</dbReference>
<dbReference type="PANTHER" id="PTHR30483:SF6">
    <property type="entry name" value="PERIPLASMIC BINDING PROTEIN OF ABC TRANSPORTER FOR NATURAL AMINO ACIDS"/>
    <property type="match status" value="1"/>
</dbReference>
<evidence type="ECO:0000256" key="1">
    <source>
        <dbReference type="ARBA" id="ARBA00010062"/>
    </source>
</evidence>
<proteinExistence type="inferred from homology"/>
<dbReference type="InterPro" id="IPR028081">
    <property type="entry name" value="Leu-bd"/>
</dbReference>
<protein>
    <recommendedName>
        <fullName evidence="4">Leucine-binding protein domain-containing protein</fullName>
    </recommendedName>
</protein>
<sequence>MKDRIARRAVLKAGIGLGAAGIFGARAPARAQARTKPLRLGVLTDMSGPYSNIGGPGSVEAVRMAVEDFGGRVRDLPIEVVTGDHQNKPDTGAGIARRWIDLEGVDAILDVPTSSVALAVQHVTREKGIATIFGTAAIESLTSEECSPTGIQYVYDTYSIANVTAKAAIANGGDTWFFVTADYGVGHAMEKMVGDVVTASGGKIRGAVRAPLGTADFSSFLLQAQASKAKIVAFANAGNDTVTSIKQAQEFGLVSGGQRLVGLLMFLSDIDALGLEAAQGSLFTTSFYWDADEEGRAWSTRYFARMKRMPNDVQAGLYSAVTHYLKAVQAAGANGIDAVRWMKDNEVSDFYARPGRIGQNGRMYKDMYLVEAKKPSESRKPWDYLKIVATSPASQSFRPEADSKCKLRA</sequence>
<keyword evidence="2" id="KW-0732">Signal</keyword>
<comment type="caution">
    <text evidence="5">The sequence shown here is derived from an EMBL/GenBank/DDBJ whole genome shotgun (WGS) entry which is preliminary data.</text>
</comment>